<dbReference type="Gene3D" id="2.30.30.40">
    <property type="entry name" value="SH3 Domains"/>
    <property type="match status" value="1"/>
</dbReference>
<dbReference type="SUPFAM" id="SSF50044">
    <property type="entry name" value="SH3-domain"/>
    <property type="match status" value="1"/>
</dbReference>
<dbReference type="InterPro" id="IPR001452">
    <property type="entry name" value="SH3_domain"/>
</dbReference>
<accession>A0ABQ8EUV8</accession>
<evidence type="ECO:0000256" key="1">
    <source>
        <dbReference type="ARBA" id="ARBA00022443"/>
    </source>
</evidence>
<feature type="compositionally biased region" description="Polar residues" evidence="3">
    <location>
        <begin position="663"/>
        <end position="673"/>
    </location>
</feature>
<feature type="compositionally biased region" description="Polar residues" evidence="3">
    <location>
        <begin position="688"/>
        <end position="701"/>
    </location>
</feature>
<feature type="compositionally biased region" description="Low complexity" evidence="3">
    <location>
        <begin position="439"/>
        <end position="450"/>
    </location>
</feature>
<sequence>MGIIKHLDIIPTIDPSLSSTNFIVEAGWGTPSSITGVIRLVSSKPLKEAKLILEFQGQSETHWSGAKVRKPGDPPGETFVRRFQLVTAVVRDSKDSLEPNEFGATTLPFSLNLPAHGLPPSFGDSRGSIKYNLKSTLTWSETFQLLKPIHIANAAITIVMPRSHRLKLLQTPSSLEYDTPYDASKCTCSIRLPTRVYIPGQQFTVQFAVLCTPKHRTIAAVQLSIEGSTTYRSIASDPTQRNRNAVVWNPFPLATTREHPAPGELDSRNPDIPVAFSRTVQLVTDPKYHHPTLESSIISSRSVVKVKIFLDSDTEPHMAFETAIVVVPSDTIKETAVLRALEIAREQVRPAHEIALTSAASALLHRTKGSGFTTTASMIGPASSGIPRDSISTISTISTMSTMASYSRSSIGPSPHHSHYLSNGHLSSTTCRYRSTAGSSSSEIQSVNSSDASINTRASTMAPPPRYSVSLRSLDIQSAHANTTKQTPEESVPLTPVSASVSSKLHNEYKSQGLSFAQDDTLHEGDATFEGLLTIDELASRLAGVGLTHKDVGLLTVQAPLDSKRASKDSMVDIQMLISGHDHDLRMDSGYSYDAIDAKDLPVQQRHEQQPSLPSVSQSAESVPNHHSITDTFNPEHVVPLATAETGVVATKLQSLLNSLANPSSTPLASSHSVMPHTEARRTDIDTSENPASPSASGRSNQIQQIDDLLDALLAFEQDNQFDDSEYDPLMEPATPPDFLAPGIVVPVRSSSTRSSQSQTTASTGLYPNSDYPLPLSSSPPSSSLPPSSSSLPSPLSPSPSFVPSLSQPLLPKTQIEGTATPLCISNTPITIGEPSVSFPLLLHPQSSNLPYVALDSSSSTLPRDDSVIPRSRLVAKFTVVACHIPKRDDELPLSIGDLVGIYEVFRDGWCWGYNIDTKSEGSFPMKKVHLLG</sequence>
<feature type="region of interest" description="Disordered" evidence="3">
    <location>
        <begin position="663"/>
        <end position="702"/>
    </location>
</feature>
<proteinExistence type="predicted"/>
<organism evidence="5 6">
    <name type="scientific">Batrachochytrium salamandrivorans</name>
    <dbReference type="NCBI Taxonomy" id="1357716"/>
    <lineage>
        <taxon>Eukaryota</taxon>
        <taxon>Fungi</taxon>
        <taxon>Fungi incertae sedis</taxon>
        <taxon>Chytridiomycota</taxon>
        <taxon>Chytridiomycota incertae sedis</taxon>
        <taxon>Chytridiomycetes</taxon>
        <taxon>Rhizophydiales</taxon>
        <taxon>Rhizophydiales incertae sedis</taxon>
        <taxon>Batrachochytrium</taxon>
    </lineage>
</organism>
<keyword evidence="6" id="KW-1185">Reference proteome</keyword>
<feature type="region of interest" description="Disordered" evidence="3">
    <location>
        <begin position="432"/>
        <end position="467"/>
    </location>
</feature>
<evidence type="ECO:0000313" key="5">
    <source>
        <dbReference type="EMBL" id="KAH6585745.1"/>
    </source>
</evidence>
<feature type="compositionally biased region" description="Low complexity" evidence="3">
    <location>
        <begin position="749"/>
        <end position="764"/>
    </location>
</feature>
<feature type="region of interest" description="Disordered" evidence="3">
    <location>
        <begin position="603"/>
        <end position="633"/>
    </location>
</feature>
<dbReference type="InterPro" id="IPR014752">
    <property type="entry name" value="Arrestin-like_C"/>
</dbReference>
<evidence type="ECO:0000313" key="6">
    <source>
        <dbReference type="Proteomes" id="UP001648503"/>
    </source>
</evidence>
<dbReference type="Gene3D" id="2.60.40.640">
    <property type="match status" value="1"/>
</dbReference>
<dbReference type="InterPro" id="IPR036028">
    <property type="entry name" value="SH3-like_dom_sf"/>
</dbReference>
<dbReference type="PROSITE" id="PS50002">
    <property type="entry name" value="SH3"/>
    <property type="match status" value="1"/>
</dbReference>
<gene>
    <name evidence="5" type="ORF">BASA50_001080</name>
</gene>
<feature type="compositionally biased region" description="Polar residues" evidence="3">
    <location>
        <begin position="610"/>
        <end position="633"/>
    </location>
</feature>
<evidence type="ECO:0000259" key="4">
    <source>
        <dbReference type="PROSITE" id="PS50002"/>
    </source>
</evidence>
<evidence type="ECO:0000256" key="3">
    <source>
        <dbReference type="SAM" id="MobiDB-lite"/>
    </source>
</evidence>
<feature type="compositionally biased region" description="Low complexity" evidence="3">
    <location>
        <begin position="773"/>
        <end position="808"/>
    </location>
</feature>
<feature type="region of interest" description="Disordered" evidence="3">
    <location>
        <begin position="724"/>
        <end position="743"/>
    </location>
</feature>
<feature type="region of interest" description="Disordered" evidence="3">
    <location>
        <begin position="749"/>
        <end position="808"/>
    </location>
</feature>
<keyword evidence="1 2" id="KW-0728">SH3 domain</keyword>
<dbReference type="Pfam" id="PF00339">
    <property type="entry name" value="Arrestin_N"/>
    <property type="match status" value="1"/>
</dbReference>
<dbReference type="InterPro" id="IPR011021">
    <property type="entry name" value="Arrestin-like_N"/>
</dbReference>
<dbReference type="EMBL" id="JAFCIX010000579">
    <property type="protein sequence ID" value="KAH6585745.1"/>
    <property type="molecule type" value="Genomic_DNA"/>
</dbReference>
<comment type="caution">
    <text evidence="5">The sequence shown here is derived from an EMBL/GenBank/DDBJ whole genome shotgun (WGS) entry which is preliminary data.</text>
</comment>
<name>A0ABQ8EUV8_9FUNG</name>
<reference evidence="5 6" key="1">
    <citation type="submission" date="2021-02" db="EMBL/GenBank/DDBJ databases">
        <title>Variation within the Batrachochytrium salamandrivorans European outbreak.</title>
        <authorList>
            <person name="Kelly M."/>
            <person name="Pasmans F."/>
            <person name="Shea T.P."/>
            <person name="Munoz J.F."/>
            <person name="Carranza S."/>
            <person name="Cuomo C.A."/>
            <person name="Martel A."/>
        </authorList>
    </citation>
    <scope>NUCLEOTIDE SEQUENCE [LARGE SCALE GENOMIC DNA]</scope>
    <source>
        <strain evidence="5 6">AMFP18/2</strain>
    </source>
</reference>
<evidence type="ECO:0000256" key="2">
    <source>
        <dbReference type="PROSITE-ProRule" id="PRU00192"/>
    </source>
</evidence>
<protein>
    <recommendedName>
        <fullName evidence="4">SH3 domain-containing protein</fullName>
    </recommendedName>
</protein>
<feature type="domain" description="SH3" evidence="4">
    <location>
        <begin position="869"/>
        <end position="933"/>
    </location>
</feature>
<dbReference type="Proteomes" id="UP001648503">
    <property type="component" value="Unassembled WGS sequence"/>
</dbReference>